<comment type="caution">
    <text evidence="10">The sequence shown here is derived from an EMBL/GenBank/DDBJ whole genome shotgun (WGS) entry which is preliminary data.</text>
</comment>
<evidence type="ECO:0000256" key="1">
    <source>
        <dbReference type="ARBA" id="ARBA00004651"/>
    </source>
</evidence>
<evidence type="ECO:0000256" key="3">
    <source>
        <dbReference type="ARBA" id="ARBA00022679"/>
    </source>
</evidence>
<evidence type="ECO:0000256" key="7">
    <source>
        <dbReference type="ARBA" id="ARBA00024033"/>
    </source>
</evidence>
<dbReference type="EMBL" id="JBEYXV010000005">
    <property type="protein sequence ID" value="MEU6821179.1"/>
    <property type="molecule type" value="Genomic_DNA"/>
</dbReference>
<keyword evidence="5 9" id="KW-1133">Transmembrane helix</keyword>
<evidence type="ECO:0000256" key="9">
    <source>
        <dbReference type="SAM" id="Phobius"/>
    </source>
</evidence>
<keyword evidence="11" id="KW-1185">Reference proteome</keyword>
<protein>
    <submittedName>
        <fullName evidence="10">Glycosyltransferase family 87 protein</fullName>
        <ecNumber evidence="10">2.4.-.-</ecNumber>
    </submittedName>
</protein>
<feature type="transmembrane region" description="Helical" evidence="9">
    <location>
        <begin position="7"/>
        <end position="30"/>
    </location>
</feature>
<dbReference type="RefSeq" id="WP_359347244.1">
    <property type="nucleotide sequence ID" value="NZ_JBEYXV010000005.1"/>
</dbReference>
<feature type="transmembrane region" description="Helical" evidence="9">
    <location>
        <begin position="336"/>
        <end position="354"/>
    </location>
</feature>
<feature type="transmembrane region" description="Helical" evidence="9">
    <location>
        <begin position="156"/>
        <end position="177"/>
    </location>
</feature>
<evidence type="ECO:0000256" key="8">
    <source>
        <dbReference type="SAM" id="MobiDB-lite"/>
    </source>
</evidence>
<dbReference type="PIRSF" id="PIRSF010361">
    <property type="entry name" value="UCP010361"/>
    <property type="match status" value="1"/>
</dbReference>
<dbReference type="GO" id="GO:0016757">
    <property type="term" value="F:glycosyltransferase activity"/>
    <property type="evidence" value="ECO:0007669"/>
    <property type="project" value="UniProtKB-KW"/>
</dbReference>
<feature type="transmembrane region" description="Helical" evidence="9">
    <location>
        <begin position="257"/>
        <end position="278"/>
    </location>
</feature>
<comment type="subcellular location">
    <subcellularLocation>
        <location evidence="1">Cell membrane</location>
        <topology evidence="1">Multi-pass membrane protein</topology>
    </subcellularLocation>
</comment>
<evidence type="ECO:0000256" key="2">
    <source>
        <dbReference type="ARBA" id="ARBA00022475"/>
    </source>
</evidence>
<feature type="transmembrane region" description="Helical" evidence="9">
    <location>
        <begin position="189"/>
        <end position="216"/>
    </location>
</feature>
<reference evidence="10 11" key="1">
    <citation type="submission" date="2024-06" db="EMBL/GenBank/DDBJ databases">
        <title>The Natural Products Discovery Center: Release of the First 8490 Sequenced Strains for Exploring Actinobacteria Biosynthetic Diversity.</title>
        <authorList>
            <person name="Kalkreuter E."/>
            <person name="Kautsar S.A."/>
            <person name="Yang D."/>
            <person name="Bader C.D."/>
            <person name="Teijaro C.N."/>
            <person name="Fluegel L."/>
            <person name="Davis C.M."/>
            <person name="Simpson J.R."/>
            <person name="Lauterbach L."/>
            <person name="Steele A.D."/>
            <person name="Gui C."/>
            <person name="Meng S."/>
            <person name="Li G."/>
            <person name="Viehrig K."/>
            <person name="Ye F."/>
            <person name="Su P."/>
            <person name="Kiefer A.F."/>
            <person name="Nichols A."/>
            <person name="Cepeda A.J."/>
            <person name="Yan W."/>
            <person name="Fan B."/>
            <person name="Jiang Y."/>
            <person name="Adhikari A."/>
            <person name="Zheng C.-J."/>
            <person name="Schuster L."/>
            <person name="Cowan T.M."/>
            <person name="Smanski M.J."/>
            <person name="Chevrette M.G."/>
            <person name="De Carvalho L.P.S."/>
            <person name="Shen B."/>
        </authorList>
    </citation>
    <scope>NUCLEOTIDE SEQUENCE [LARGE SCALE GENOMIC DNA]</scope>
    <source>
        <strain evidence="10 11">NPDC046838</strain>
    </source>
</reference>
<dbReference type="Proteomes" id="UP001551176">
    <property type="component" value="Unassembled WGS sequence"/>
</dbReference>
<dbReference type="InterPro" id="IPR016570">
    <property type="entry name" value="UCP010361"/>
</dbReference>
<accession>A0ABV3BJM7</accession>
<evidence type="ECO:0000256" key="6">
    <source>
        <dbReference type="ARBA" id="ARBA00023136"/>
    </source>
</evidence>
<dbReference type="Pfam" id="PF09594">
    <property type="entry name" value="GT87"/>
    <property type="match status" value="1"/>
</dbReference>
<feature type="region of interest" description="Disordered" evidence="8">
    <location>
        <begin position="394"/>
        <end position="419"/>
    </location>
</feature>
<evidence type="ECO:0000313" key="10">
    <source>
        <dbReference type="EMBL" id="MEU6821179.1"/>
    </source>
</evidence>
<comment type="similarity">
    <text evidence="7">Belongs to the glycosyltransferase 87 family.</text>
</comment>
<proteinExistence type="inferred from homology"/>
<name>A0ABV3BJM7_9ACTN</name>
<evidence type="ECO:0000256" key="5">
    <source>
        <dbReference type="ARBA" id="ARBA00022989"/>
    </source>
</evidence>
<sequence>MKWGEALMVRILTVWGLTRTLLLLCVLHVVTAPGPDVTSDVSVIYQGWYEVLRTGTFPLDDVTWQYPPAAALAILSPALLPFLGYTTAFFVLCLLCDAAVCALLLYAGRRPGKSLRGAWVWVAGVALLGPTAYARYDVMVAAVAVAALLAGARHPRTMGVLAGFGALLKVWPVLLLVGTPRGRATHRSWAAAAGTALVLALGFLVTMPGALAFLTFQRDRGTEVESLGALAFHLARHFGWRGEVRLNYGSVEFLGPYVPLVSTVAQALSVAAFCWLLVWRLRARSHSASTPADAAFVAVLLFTTTSRVISPQYMLWLVGTAAVCLTFRASRMVVPARLVLVATLVTFLEFPVWFSHVVTGDPLGLSLLVVRNGLLVAATVLACRGLWRRTVSVPRGAAPRPAPEPVSRAPHADTYASAP</sequence>
<feature type="transmembrane region" description="Helical" evidence="9">
    <location>
        <begin position="366"/>
        <end position="387"/>
    </location>
</feature>
<keyword evidence="4 9" id="KW-0812">Transmembrane</keyword>
<organism evidence="10 11">
    <name type="scientific">Streptomyces atriruber</name>
    <dbReference type="NCBI Taxonomy" id="545121"/>
    <lineage>
        <taxon>Bacteria</taxon>
        <taxon>Bacillati</taxon>
        <taxon>Actinomycetota</taxon>
        <taxon>Actinomycetes</taxon>
        <taxon>Kitasatosporales</taxon>
        <taxon>Streptomycetaceae</taxon>
        <taxon>Streptomyces</taxon>
    </lineage>
</organism>
<evidence type="ECO:0000313" key="11">
    <source>
        <dbReference type="Proteomes" id="UP001551176"/>
    </source>
</evidence>
<keyword evidence="10" id="KW-0328">Glycosyltransferase</keyword>
<feature type="transmembrane region" description="Helical" evidence="9">
    <location>
        <begin position="118"/>
        <end position="136"/>
    </location>
</feature>
<keyword evidence="2" id="KW-1003">Cell membrane</keyword>
<dbReference type="InterPro" id="IPR018584">
    <property type="entry name" value="GT87"/>
</dbReference>
<keyword evidence="3 10" id="KW-0808">Transferase</keyword>
<gene>
    <name evidence="10" type="ORF">ABZ921_11155</name>
</gene>
<dbReference type="EC" id="2.4.-.-" evidence="10"/>
<feature type="transmembrane region" description="Helical" evidence="9">
    <location>
        <begin position="82"/>
        <end position="106"/>
    </location>
</feature>
<evidence type="ECO:0000256" key="4">
    <source>
        <dbReference type="ARBA" id="ARBA00022692"/>
    </source>
</evidence>
<keyword evidence="6 9" id="KW-0472">Membrane</keyword>